<name>A0AAP0RCK8_LIQFO</name>
<dbReference type="PANTHER" id="PTHR31170:SF25">
    <property type="entry name" value="BNAA09G04570D PROTEIN"/>
    <property type="match status" value="1"/>
</dbReference>
<evidence type="ECO:0000313" key="2">
    <source>
        <dbReference type="Proteomes" id="UP001415857"/>
    </source>
</evidence>
<protein>
    <submittedName>
        <fullName evidence="1">Uncharacterized protein</fullName>
    </submittedName>
</protein>
<dbReference type="EMBL" id="JBBPBK010000011">
    <property type="protein sequence ID" value="KAK9275211.1"/>
    <property type="molecule type" value="Genomic_DNA"/>
</dbReference>
<reference evidence="1 2" key="1">
    <citation type="journal article" date="2024" name="Plant J.">
        <title>Genome sequences and population genomics reveal climatic adaptation and genomic divergence between two closely related sweetgum species.</title>
        <authorList>
            <person name="Xu W.Q."/>
            <person name="Ren C.Q."/>
            <person name="Zhang X.Y."/>
            <person name="Comes H.P."/>
            <person name="Liu X.H."/>
            <person name="Li Y.G."/>
            <person name="Kettle C.J."/>
            <person name="Jalonen R."/>
            <person name="Gaisberger H."/>
            <person name="Ma Y.Z."/>
            <person name="Qiu Y.X."/>
        </authorList>
    </citation>
    <scope>NUCLEOTIDE SEQUENCE [LARGE SCALE GENOMIC DNA]</scope>
    <source>
        <strain evidence="1">Hangzhou</strain>
    </source>
</reference>
<proteinExistence type="predicted"/>
<dbReference type="Proteomes" id="UP001415857">
    <property type="component" value="Unassembled WGS sequence"/>
</dbReference>
<keyword evidence="2" id="KW-1185">Reference proteome</keyword>
<dbReference type="PANTHER" id="PTHR31170">
    <property type="entry name" value="BNAC04G53230D PROTEIN"/>
    <property type="match status" value="1"/>
</dbReference>
<comment type="caution">
    <text evidence="1">The sequence shown here is derived from an EMBL/GenBank/DDBJ whole genome shotgun (WGS) entry which is preliminary data.</text>
</comment>
<evidence type="ECO:0000313" key="1">
    <source>
        <dbReference type="EMBL" id="KAK9275211.1"/>
    </source>
</evidence>
<organism evidence="1 2">
    <name type="scientific">Liquidambar formosana</name>
    <name type="common">Formosan gum</name>
    <dbReference type="NCBI Taxonomy" id="63359"/>
    <lineage>
        <taxon>Eukaryota</taxon>
        <taxon>Viridiplantae</taxon>
        <taxon>Streptophyta</taxon>
        <taxon>Embryophyta</taxon>
        <taxon>Tracheophyta</taxon>
        <taxon>Spermatophyta</taxon>
        <taxon>Magnoliopsida</taxon>
        <taxon>eudicotyledons</taxon>
        <taxon>Gunneridae</taxon>
        <taxon>Pentapetalae</taxon>
        <taxon>Saxifragales</taxon>
        <taxon>Altingiaceae</taxon>
        <taxon>Liquidambar</taxon>
    </lineage>
</organism>
<dbReference type="Pfam" id="PF03140">
    <property type="entry name" value="DUF247"/>
    <property type="match status" value="1"/>
</dbReference>
<sequence length="578" mass="66403">MEHCIFIPDPTKHCINKDGALHHYSNLAQRIKKNIDQLPPLYPESCICRVHKRLRDVNPKAYTPIVISIGPYHHGKEGLHAMEEHKLRSLQSFLKRRVLIDMEWYLSKLAELEDTARKFYADPIDLNSEEFVAMMLLDGCFIIEFLREGFPGCVGSVIRRDMILLENQLPYFVLSQLYDTNKDSKNGEPLENMASEVFECLLLPNSTFRFEGSNDTQEIKHLLSQKKQKEIKHLLHLLQVLCSPLSDETSTESDITSTSQETEKQKSMARKINVYQIRSAVELRDAGVKFKKVDKGIFDIKFENGLMEVPFLSVDDFTETWFRNLVAYEQHSLDGKPEYFTDYITFMDQLINSEKDVNLLRLKGIIDNLLGDDQEVCKLFNGLGDGVICSPSDYSCFSEVYEKVNDHCEKPWNQKKAKLRHNYFNSPWAGDLPEVLSNEDECKNGRLDVEMQVIEPPKIPLADHAVGLNPPVRHRIIPEIVSSDSLPELLRVPHRCWISREESRSPISVTKLFEPDANDLHTLNQNLWLVAIDPKRILGLYAVVDAVEYLHYGKNIGKDIVNLSSRFNNIISVNNAVK</sequence>
<dbReference type="AlphaFoldDB" id="A0AAP0RCK8"/>
<dbReference type="InterPro" id="IPR004158">
    <property type="entry name" value="DUF247_pln"/>
</dbReference>
<accession>A0AAP0RCK8</accession>
<gene>
    <name evidence="1" type="ORF">L1049_022473</name>
</gene>